<protein>
    <submittedName>
        <fullName evidence="2">Uncharacterized protein</fullName>
    </submittedName>
</protein>
<proteinExistence type="predicted"/>
<evidence type="ECO:0000313" key="3">
    <source>
        <dbReference type="Proteomes" id="UP000007800"/>
    </source>
</evidence>
<organism evidence="3">
    <name type="scientific">Perkinsus marinus (strain ATCC 50983 / TXsc)</name>
    <dbReference type="NCBI Taxonomy" id="423536"/>
    <lineage>
        <taxon>Eukaryota</taxon>
        <taxon>Sar</taxon>
        <taxon>Alveolata</taxon>
        <taxon>Perkinsozoa</taxon>
        <taxon>Perkinsea</taxon>
        <taxon>Perkinsida</taxon>
        <taxon>Perkinsidae</taxon>
        <taxon>Perkinsus</taxon>
    </lineage>
</organism>
<dbReference type="EMBL" id="GG671946">
    <property type="protein sequence ID" value="EER18005.1"/>
    <property type="molecule type" value="Genomic_DNA"/>
</dbReference>
<dbReference type="InParanoid" id="C5KBX4"/>
<sequence length="43" mass="4920">MTPLSILIPLVCVAALWMIAELGWCEYKKHRSHGKEMQDPLLP</sequence>
<name>C5KBX4_PERM5</name>
<keyword evidence="1" id="KW-0472">Membrane</keyword>
<evidence type="ECO:0000313" key="2">
    <source>
        <dbReference type="EMBL" id="EER18005.1"/>
    </source>
</evidence>
<feature type="transmembrane region" description="Helical" evidence="1">
    <location>
        <begin position="6"/>
        <end position="25"/>
    </location>
</feature>
<evidence type="ECO:0000256" key="1">
    <source>
        <dbReference type="SAM" id="Phobius"/>
    </source>
</evidence>
<keyword evidence="1" id="KW-0812">Transmembrane</keyword>
<accession>C5KBX4</accession>
<dbReference type="RefSeq" id="XP_002786209.1">
    <property type="nucleotide sequence ID" value="XM_002786163.1"/>
</dbReference>
<gene>
    <name evidence="2" type="ORF">Pmar_PMAR019886</name>
</gene>
<reference evidence="2 3" key="1">
    <citation type="submission" date="2008-07" db="EMBL/GenBank/DDBJ databases">
        <authorList>
            <person name="El-Sayed N."/>
            <person name="Caler E."/>
            <person name="Inman J."/>
            <person name="Amedeo P."/>
            <person name="Hass B."/>
            <person name="Wortman J."/>
        </authorList>
    </citation>
    <scope>NUCLEOTIDE SEQUENCE [LARGE SCALE GENOMIC DNA]</scope>
    <source>
        <strain evidence="3">ATCC 50983 / TXsc</strain>
    </source>
</reference>
<keyword evidence="1" id="KW-1133">Transmembrane helix</keyword>
<dbReference type="Proteomes" id="UP000007800">
    <property type="component" value="Unassembled WGS sequence"/>
</dbReference>
<keyword evidence="3" id="KW-1185">Reference proteome</keyword>
<dbReference type="AlphaFoldDB" id="C5KBX4"/>
<dbReference type="GeneID" id="9063348"/>